<dbReference type="Gene3D" id="3.90.550.10">
    <property type="entry name" value="Spore Coat Polysaccharide Biosynthesis Protein SpsA, Chain A"/>
    <property type="match status" value="1"/>
</dbReference>
<dbReference type="RefSeq" id="WP_103920377.1">
    <property type="nucleotide sequence ID" value="NZ_FMSV02000502.1"/>
</dbReference>
<accession>A0A1H6F934</accession>
<keyword evidence="3" id="KW-0328">Glycosyltransferase</keyword>
<dbReference type="EC" id="2.4.1.-" evidence="3"/>
<dbReference type="AlphaFoldDB" id="A0A1H6F934"/>
<gene>
    <name evidence="3" type="primary">sunS_1</name>
    <name evidence="3" type="ORF">MBHS_02484</name>
</gene>
<dbReference type="Proteomes" id="UP000236724">
    <property type="component" value="Unassembled WGS sequence"/>
</dbReference>
<sequence>MIKLSVIIITFNEADNIRACLKSVAWADEIIVLDSGSHDNTIDICREFTSQVYVTDWPGFGLQKNRCLKKAQNEWVLSIDADERVTPELRAAITDAIQQSHYNAWRIPRKSWFCGKFMRYGGWYPDYVLRLFKRTTACFSNDLVHEQVIVKQGATGTLGHALVHYSYIDPDEVLSKLNHYSSAWAQNAWKHGKSASLTQALLHELWTFIRLYVFRLGFLDGTYGFIAARYHAQTTYYKYLKLSILYNTNNKRGSLS</sequence>
<dbReference type="OrthoDB" id="9815923at2"/>
<dbReference type="EMBL" id="FMSV02000502">
    <property type="protein sequence ID" value="SEH06620.1"/>
    <property type="molecule type" value="Genomic_DNA"/>
</dbReference>
<reference evidence="3 4" key="1">
    <citation type="submission" date="2016-10" db="EMBL/GenBank/DDBJ databases">
        <authorList>
            <person name="de Groot N.N."/>
        </authorList>
    </citation>
    <scope>NUCLEOTIDE SEQUENCE [LARGE SCALE GENOMIC DNA]</scope>
    <source>
        <strain evidence="3">MBHS1</strain>
    </source>
</reference>
<dbReference type="PANTHER" id="PTHR43630:SF2">
    <property type="entry name" value="GLYCOSYLTRANSFERASE"/>
    <property type="match status" value="1"/>
</dbReference>
<dbReference type="SUPFAM" id="SSF53448">
    <property type="entry name" value="Nucleotide-diphospho-sugar transferases"/>
    <property type="match status" value="1"/>
</dbReference>
<evidence type="ECO:0000256" key="1">
    <source>
        <dbReference type="ARBA" id="ARBA00038494"/>
    </source>
</evidence>
<feature type="domain" description="Glycosyltransferase 2-like" evidence="2">
    <location>
        <begin position="5"/>
        <end position="102"/>
    </location>
</feature>
<name>A0A1H6F934_9GAMM</name>
<dbReference type="InterPro" id="IPR029044">
    <property type="entry name" value="Nucleotide-diphossugar_trans"/>
</dbReference>
<dbReference type="InterPro" id="IPR001173">
    <property type="entry name" value="Glyco_trans_2-like"/>
</dbReference>
<keyword evidence="4" id="KW-1185">Reference proteome</keyword>
<dbReference type="Pfam" id="PF00535">
    <property type="entry name" value="Glycos_transf_2"/>
    <property type="match status" value="1"/>
</dbReference>
<protein>
    <submittedName>
        <fullName evidence="3">SPBc2 prophage-derived glycosyltransferase SunS</fullName>
        <ecNumber evidence="3">2.4.1.-</ecNumber>
    </submittedName>
</protein>
<evidence type="ECO:0000313" key="3">
    <source>
        <dbReference type="EMBL" id="SEH06620.1"/>
    </source>
</evidence>
<dbReference type="GO" id="GO:0016757">
    <property type="term" value="F:glycosyltransferase activity"/>
    <property type="evidence" value="ECO:0007669"/>
    <property type="project" value="UniProtKB-KW"/>
</dbReference>
<keyword evidence="3" id="KW-0808">Transferase</keyword>
<evidence type="ECO:0000313" key="4">
    <source>
        <dbReference type="Proteomes" id="UP000236724"/>
    </source>
</evidence>
<organism evidence="3 4">
    <name type="scientific">Candidatus Venteria ishoeyi</name>
    <dbReference type="NCBI Taxonomy" id="1899563"/>
    <lineage>
        <taxon>Bacteria</taxon>
        <taxon>Pseudomonadati</taxon>
        <taxon>Pseudomonadota</taxon>
        <taxon>Gammaproteobacteria</taxon>
        <taxon>Thiotrichales</taxon>
        <taxon>Thiotrichaceae</taxon>
        <taxon>Venteria</taxon>
    </lineage>
</organism>
<comment type="similarity">
    <text evidence="1">Belongs to the glycosyltransferase 2 family. WaaE/KdtX subfamily.</text>
</comment>
<evidence type="ECO:0000259" key="2">
    <source>
        <dbReference type="Pfam" id="PF00535"/>
    </source>
</evidence>
<dbReference type="PANTHER" id="PTHR43630">
    <property type="entry name" value="POLY-BETA-1,6-N-ACETYL-D-GLUCOSAMINE SYNTHASE"/>
    <property type="match status" value="1"/>
</dbReference>
<proteinExistence type="inferred from homology"/>
<dbReference type="CDD" id="cd02511">
    <property type="entry name" value="Beta4Glucosyltransferase"/>
    <property type="match status" value="1"/>
</dbReference>